<protein>
    <recommendedName>
        <fullName evidence="4">DUF3566 domain-containing protein</fullName>
    </recommendedName>
</protein>
<reference evidence="2 3" key="1">
    <citation type="submission" date="2020-06" db="EMBL/GenBank/DDBJ databases">
        <title>Genomic analysis of Salicibibacter sp. NKC21-4.</title>
        <authorList>
            <person name="Oh Y.J."/>
        </authorList>
    </citation>
    <scope>NUCLEOTIDE SEQUENCE [LARGE SCALE GENOMIC DNA]</scope>
    <source>
        <strain evidence="2 3">NKC21-4</strain>
    </source>
</reference>
<dbReference type="AlphaFoldDB" id="A0A7T6Z8Z3"/>
<evidence type="ECO:0000313" key="2">
    <source>
        <dbReference type="EMBL" id="QQK79026.1"/>
    </source>
</evidence>
<keyword evidence="1" id="KW-0472">Membrane</keyword>
<accession>A0A7T6Z8Z3</accession>
<evidence type="ECO:0000256" key="1">
    <source>
        <dbReference type="SAM" id="Phobius"/>
    </source>
</evidence>
<dbReference type="RefSeq" id="WP_200088051.1">
    <property type="nucleotide sequence ID" value="NZ_CP054706.1"/>
</dbReference>
<name>A0A7T6Z8Z3_9BACI</name>
<keyword evidence="1" id="KW-0812">Transmembrane</keyword>
<organism evidence="2 3">
    <name type="scientific">Salicibibacter cibi</name>
    <dbReference type="NCBI Taxonomy" id="2743001"/>
    <lineage>
        <taxon>Bacteria</taxon>
        <taxon>Bacillati</taxon>
        <taxon>Bacillota</taxon>
        <taxon>Bacilli</taxon>
        <taxon>Bacillales</taxon>
        <taxon>Bacillaceae</taxon>
        <taxon>Salicibibacter</taxon>
    </lineage>
</organism>
<keyword evidence="3" id="KW-1185">Reference proteome</keyword>
<proteinExistence type="predicted"/>
<dbReference type="KEGG" id="scib:HUG20_03320"/>
<evidence type="ECO:0000313" key="3">
    <source>
        <dbReference type="Proteomes" id="UP000595349"/>
    </source>
</evidence>
<dbReference type="EMBL" id="CP054706">
    <property type="protein sequence ID" value="QQK79026.1"/>
    <property type="molecule type" value="Genomic_DNA"/>
</dbReference>
<sequence>MEQEKQIEIRKLTIPSVLKATSYFLVIPIVLFGILAIFWSLFLTILEGPLGLIGLPLFLVGAVFYVGLYFGIMALATLIYNLFAGKFGGLVMTIRDVDTPNDSSNDENHMDDVSQA</sequence>
<feature type="transmembrane region" description="Helical" evidence="1">
    <location>
        <begin position="21"/>
        <end position="45"/>
    </location>
</feature>
<feature type="transmembrane region" description="Helical" evidence="1">
    <location>
        <begin position="57"/>
        <end position="83"/>
    </location>
</feature>
<evidence type="ECO:0008006" key="4">
    <source>
        <dbReference type="Google" id="ProtNLM"/>
    </source>
</evidence>
<dbReference type="Proteomes" id="UP000595349">
    <property type="component" value="Chromosome"/>
</dbReference>
<gene>
    <name evidence="2" type="ORF">HUG20_03320</name>
</gene>
<keyword evidence="1" id="KW-1133">Transmembrane helix</keyword>